<dbReference type="AlphaFoldDB" id="A0AAI9CHV4"/>
<gene>
    <name evidence="1" type="ORF">REH87_000504</name>
</gene>
<name>A0AAI9CHV4_STEMA</name>
<organism evidence="1 2">
    <name type="scientific">Stenotrophomonas maltophilia</name>
    <name type="common">Pseudomonas maltophilia</name>
    <name type="synonym">Xanthomonas maltophilia</name>
    <dbReference type="NCBI Taxonomy" id="40324"/>
    <lineage>
        <taxon>Bacteria</taxon>
        <taxon>Pseudomonadati</taxon>
        <taxon>Pseudomonadota</taxon>
        <taxon>Gammaproteobacteria</taxon>
        <taxon>Lysobacterales</taxon>
        <taxon>Lysobacteraceae</taxon>
        <taxon>Stenotrophomonas</taxon>
        <taxon>Stenotrophomonas maltophilia group</taxon>
    </lineage>
</organism>
<evidence type="ECO:0000313" key="2">
    <source>
        <dbReference type="Proteomes" id="UP001225498"/>
    </source>
</evidence>
<protein>
    <submittedName>
        <fullName evidence="1">Uncharacterized protein</fullName>
    </submittedName>
</protein>
<dbReference type="EMBL" id="ABLTIR010000006">
    <property type="protein sequence ID" value="EKZ1925536.1"/>
    <property type="molecule type" value="Genomic_DNA"/>
</dbReference>
<dbReference type="Proteomes" id="UP001225498">
    <property type="component" value="Unassembled WGS sequence"/>
</dbReference>
<proteinExistence type="predicted"/>
<evidence type="ECO:0000313" key="1">
    <source>
        <dbReference type="EMBL" id="EKZ1925536.1"/>
    </source>
</evidence>
<comment type="caution">
    <text evidence="1">The sequence shown here is derived from an EMBL/GenBank/DDBJ whole genome shotgun (WGS) entry which is preliminary data.</text>
</comment>
<accession>A0AAI9CHV4</accession>
<dbReference type="RefSeq" id="WP_125899038.1">
    <property type="nucleotide sequence ID" value="NZ_CP182416.1"/>
</dbReference>
<reference evidence="1" key="1">
    <citation type="submission" date="2023-08" db="EMBL/GenBank/DDBJ databases">
        <authorList>
            <consortium name="Clinical and Environmental Microbiology Branch: Whole genome sequencing antimicrobial resistance pathogens in the healthcare setting"/>
        </authorList>
    </citation>
    <scope>NUCLEOTIDE SEQUENCE</scope>
    <source>
        <strain evidence="1">2023CJ-00293</strain>
    </source>
</reference>
<sequence length="177" mass="19561">MARYESCESKASASHELARQMKERDDEVRRRDQAVLIALIYAEVLSAAISYADLLEHLVTGNSLEWAVESEVNLDKLERLAAGPGLVRSKKEIGRLNLLPTEICEQLAMGLALTDLCAENVRLLRQANDRDGQEEQFEVLCNSVQGAAKAFAAASARMKLLMVSNERVEAHVDTPHA</sequence>